<feature type="domain" description="RCK C-terminal" evidence="8">
    <location>
        <begin position="140"/>
        <end position="223"/>
    </location>
</feature>
<dbReference type="NCBIfam" id="NF007041">
    <property type="entry name" value="PRK09496.3-4"/>
    <property type="match status" value="1"/>
</dbReference>
<dbReference type="OrthoDB" id="9775180at2"/>
<dbReference type="InterPro" id="IPR036721">
    <property type="entry name" value="RCK_C_sf"/>
</dbReference>
<keyword evidence="4" id="KW-0630">Potassium</keyword>
<evidence type="ECO:0000256" key="1">
    <source>
        <dbReference type="ARBA" id="ARBA00017378"/>
    </source>
</evidence>
<dbReference type="PANTHER" id="PTHR43833">
    <property type="entry name" value="POTASSIUM CHANNEL PROTEIN 2-RELATED-RELATED"/>
    <property type="match status" value="1"/>
</dbReference>
<dbReference type="RefSeq" id="WP_015357967.1">
    <property type="nucleotide sequence ID" value="NZ_CP014672.1"/>
</dbReference>
<dbReference type="PANTHER" id="PTHR43833:SF5">
    <property type="entry name" value="TRK SYSTEM POTASSIUM UPTAKE PROTEIN TRKA"/>
    <property type="match status" value="1"/>
</dbReference>
<feature type="domain" description="RCK N-terminal" evidence="7">
    <location>
        <begin position="1"/>
        <end position="120"/>
    </location>
</feature>
<dbReference type="InterPro" id="IPR036291">
    <property type="entry name" value="NAD(P)-bd_dom_sf"/>
</dbReference>
<dbReference type="InterPro" id="IPR006037">
    <property type="entry name" value="RCK_C"/>
</dbReference>
<organism evidence="9 10">
    <name type="scientific">Thermoclostridium stercorarium subsp. thermolacticum DSM 2910</name>
    <dbReference type="NCBI Taxonomy" id="1121336"/>
    <lineage>
        <taxon>Bacteria</taxon>
        <taxon>Bacillati</taxon>
        <taxon>Bacillota</taxon>
        <taxon>Clostridia</taxon>
        <taxon>Eubacteriales</taxon>
        <taxon>Oscillospiraceae</taxon>
        <taxon>Thermoclostridium</taxon>
    </lineage>
</organism>
<evidence type="ECO:0000256" key="5">
    <source>
        <dbReference type="ARBA" id="ARBA00023027"/>
    </source>
</evidence>
<dbReference type="GO" id="GO:0005886">
    <property type="term" value="C:plasma membrane"/>
    <property type="evidence" value="ECO:0007669"/>
    <property type="project" value="InterPro"/>
</dbReference>
<evidence type="ECO:0000313" key="9">
    <source>
        <dbReference type="EMBL" id="ANW97775.1"/>
    </source>
</evidence>
<dbReference type="SUPFAM" id="SSF51735">
    <property type="entry name" value="NAD(P)-binding Rossmann-fold domains"/>
    <property type="match status" value="2"/>
</dbReference>
<accession>A0A1B1YAI5</accession>
<dbReference type="NCBIfam" id="NF007039">
    <property type="entry name" value="PRK09496.3-2"/>
    <property type="match status" value="1"/>
</dbReference>
<dbReference type="InterPro" id="IPR050721">
    <property type="entry name" value="Trk_Ktr_HKT_K-transport"/>
</dbReference>
<dbReference type="InterPro" id="IPR003148">
    <property type="entry name" value="RCK_N"/>
</dbReference>
<dbReference type="NCBIfam" id="NF007031">
    <property type="entry name" value="PRK09496.1-2"/>
    <property type="match status" value="1"/>
</dbReference>
<proteinExistence type="predicted"/>
<keyword evidence="3" id="KW-0633">Potassium transport</keyword>
<dbReference type="Gene3D" id="3.30.70.1450">
    <property type="entry name" value="Regulator of K+ conductance, C-terminal domain"/>
    <property type="match status" value="2"/>
</dbReference>
<reference evidence="9 10" key="1">
    <citation type="submission" date="2016-02" db="EMBL/GenBank/DDBJ databases">
        <title>Comparison of Clostridium stercorarium subspecies using comparative genomics and transcriptomics.</title>
        <authorList>
            <person name="Schellenberg J."/>
            <person name="Thallinger G."/>
            <person name="Levin D.B."/>
            <person name="Zhang X."/>
            <person name="Alvare G."/>
            <person name="Fristensky B."/>
            <person name="Sparling R."/>
        </authorList>
    </citation>
    <scope>NUCLEOTIDE SEQUENCE [LARGE SCALE GENOMIC DNA]</scope>
    <source>
        <strain evidence="9 10">DSM 2910</strain>
    </source>
</reference>
<evidence type="ECO:0000259" key="7">
    <source>
        <dbReference type="PROSITE" id="PS51201"/>
    </source>
</evidence>
<evidence type="ECO:0000259" key="8">
    <source>
        <dbReference type="PROSITE" id="PS51202"/>
    </source>
</evidence>
<dbReference type="InterPro" id="IPR006036">
    <property type="entry name" value="K_uptake_TrkA"/>
</dbReference>
<dbReference type="Pfam" id="PF02254">
    <property type="entry name" value="TrkA_N"/>
    <property type="match status" value="2"/>
</dbReference>
<evidence type="ECO:0000313" key="10">
    <source>
        <dbReference type="Proteomes" id="UP000092971"/>
    </source>
</evidence>
<feature type="domain" description="RCK C-terminal" evidence="8">
    <location>
        <begin position="371"/>
        <end position="452"/>
    </location>
</feature>
<dbReference type="GO" id="GO:0015079">
    <property type="term" value="F:potassium ion transmembrane transporter activity"/>
    <property type="evidence" value="ECO:0007669"/>
    <property type="project" value="InterPro"/>
</dbReference>
<evidence type="ECO:0000256" key="6">
    <source>
        <dbReference type="ARBA" id="ARBA00023065"/>
    </source>
</evidence>
<evidence type="ECO:0000256" key="2">
    <source>
        <dbReference type="ARBA" id="ARBA00022448"/>
    </source>
</evidence>
<protein>
    <recommendedName>
        <fullName evidence="1">Trk system potassium uptake protein TrkA</fullName>
    </recommendedName>
</protein>
<evidence type="ECO:0000256" key="3">
    <source>
        <dbReference type="ARBA" id="ARBA00022538"/>
    </source>
</evidence>
<gene>
    <name evidence="9" type="ORF">CSTERTH_01365</name>
</gene>
<dbReference type="NCBIfam" id="NF007032">
    <property type="entry name" value="PRK09496.1-4"/>
    <property type="match status" value="1"/>
</dbReference>
<dbReference type="Pfam" id="PF02080">
    <property type="entry name" value="TrkA_C"/>
    <property type="match status" value="2"/>
</dbReference>
<keyword evidence="6" id="KW-0406">Ion transport</keyword>
<dbReference type="Proteomes" id="UP000092971">
    <property type="component" value="Chromosome"/>
</dbReference>
<dbReference type="EMBL" id="CP014672">
    <property type="protein sequence ID" value="ANW97775.1"/>
    <property type="molecule type" value="Genomic_DNA"/>
</dbReference>
<sequence>MKIIIIGDGKVGYSLAEQLSKEDNDVIVIDKDPDALRRANENLDVLCIRGNGVSTKVLFEAGIDEADVLIAATASDEMNMVCCLTGKKLGAAHTVARIRDPEYADELSLIKNELGLDMVINPERAAAREISRILRFPEAVNIETFAKGQVEMVEIKITDNMPISGMKIRDISDFVSSSILIGAVLREDEAIIPKGDFQIKTGDIAYIVGKPASITKFCRKIGLYAQKIKNVMIVGGGRIAYYLAKFLEESGMRIKIIESSHERCLTLSELLPEALIIHGDGSDESLLYSENLQEMGAFVSLTGHDEDNLMLALLAKQAGVPKVIAKISRNNYVNLIKSLGIDSIVNPGQITTNLILMFVRGLKNALGNPIKSLYRIVNNQAEALEFTINEPAKFLGIPLKHLKISKDILVAVIVRKNEIIIPHGNDSIKRGDSVILIAKNRQIFDLNEIISTEGSVD</sequence>
<keyword evidence="2" id="KW-0813">Transport</keyword>
<dbReference type="SUPFAM" id="SSF116726">
    <property type="entry name" value="TrkA C-terminal domain-like"/>
    <property type="match status" value="2"/>
</dbReference>
<dbReference type="AlphaFoldDB" id="A0A1B1YAI5"/>
<feature type="domain" description="RCK N-terminal" evidence="7">
    <location>
        <begin position="228"/>
        <end position="345"/>
    </location>
</feature>
<dbReference type="PROSITE" id="PS51202">
    <property type="entry name" value="RCK_C"/>
    <property type="match status" value="2"/>
</dbReference>
<dbReference type="NCBIfam" id="NF007033">
    <property type="entry name" value="PRK09496.1-5"/>
    <property type="match status" value="1"/>
</dbReference>
<dbReference type="PRINTS" id="PR00335">
    <property type="entry name" value="KUPTAKETRKA"/>
</dbReference>
<keyword evidence="5" id="KW-0520">NAD</keyword>
<dbReference type="PROSITE" id="PS51201">
    <property type="entry name" value="RCK_N"/>
    <property type="match status" value="2"/>
</dbReference>
<name>A0A1B1YAI5_THEST</name>
<evidence type="ECO:0000256" key="4">
    <source>
        <dbReference type="ARBA" id="ARBA00022958"/>
    </source>
</evidence>
<dbReference type="Gene3D" id="3.40.50.720">
    <property type="entry name" value="NAD(P)-binding Rossmann-like Domain"/>
    <property type="match status" value="2"/>
</dbReference>